<sequence length="222" mass="25318">MQKNSPHFIGLGTAYAGIGAVAKLLASHPEISDSIPSLNFFNTDVYDRKGVAWYDANFQTLNNRKLTGEFSVGYLSGPAVAEKIFQFNPETKLFALIRHPLDRAIAQYEHVKQFKSGQRYRNCSEYLTAVPMAQSIGLYGQHLRNYFGYFSYLQLQVIVYEDLLREPLKVIQELYNFLEIDNNYLPRALATFAPKPAEPRHRGLVANGLHFPIKLARQVMKK</sequence>
<evidence type="ECO:0000313" key="4">
    <source>
        <dbReference type="EMBL" id="PIW96784.1"/>
    </source>
</evidence>
<evidence type="ECO:0000259" key="3">
    <source>
        <dbReference type="Pfam" id="PF00685"/>
    </source>
</evidence>
<comment type="caution">
    <text evidence="4">The sequence shown here is derived from an EMBL/GenBank/DDBJ whole genome shotgun (WGS) entry which is preliminary data.</text>
</comment>
<dbReference type="Pfam" id="PF00685">
    <property type="entry name" value="Sulfotransfer_1"/>
    <property type="match status" value="1"/>
</dbReference>
<dbReference type="Proteomes" id="UP000230837">
    <property type="component" value="Unassembled WGS sequence"/>
</dbReference>
<dbReference type="InterPro" id="IPR000863">
    <property type="entry name" value="Sulfotransferase_dom"/>
</dbReference>
<dbReference type="InterPro" id="IPR027417">
    <property type="entry name" value="P-loop_NTPase"/>
</dbReference>
<reference evidence="5" key="1">
    <citation type="submission" date="2017-09" db="EMBL/GenBank/DDBJ databases">
        <title>Depth-based differentiation of microbial function through sediment-hosted aquifers and enrichment of novel symbionts in the deep terrestrial subsurface.</title>
        <authorList>
            <person name="Probst A.J."/>
            <person name="Ladd B."/>
            <person name="Jarett J.K."/>
            <person name="Geller-Mcgrath D.E."/>
            <person name="Sieber C.M.K."/>
            <person name="Emerson J.B."/>
            <person name="Anantharaman K."/>
            <person name="Thomas B.C."/>
            <person name="Malmstrom R."/>
            <person name="Stieglmeier M."/>
            <person name="Klingl A."/>
            <person name="Woyke T."/>
            <person name="Ryan C.M."/>
            <person name="Banfield J.F."/>
        </authorList>
    </citation>
    <scope>NUCLEOTIDE SEQUENCE [LARGE SCALE GENOMIC DNA]</scope>
</reference>
<protein>
    <recommendedName>
        <fullName evidence="3">Sulfotransferase domain-containing protein</fullName>
    </recommendedName>
</protein>
<dbReference type="AlphaFoldDB" id="A0A2M7INJ0"/>
<name>A0A2M7INJ0_9BACT</name>
<keyword evidence="1" id="KW-0808">Transferase</keyword>
<dbReference type="InterPro" id="IPR037359">
    <property type="entry name" value="NST/OST"/>
</dbReference>
<dbReference type="EMBL" id="PFHR01000162">
    <property type="protein sequence ID" value="PIW96784.1"/>
    <property type="molecule type" value="Genomic_DNA"/>
</dbReference>
<feature type="domain" description="Sulfotransferase" evidence="3">
    <location>
        <begin position="87"/>
        <end position="181"/>
    </location>
</feature>
<organism evidence="4 5">
    <name type="scientific">Candidatus Kaiserbacteria bacterium CG_4_8_14_3_um_filter_38_9</name>
    <dbReference type="NCBI Taxonomy" id="1974599"/>
    <lineage>
        <taxon>Bacteria</taxon>
        <taxon>Candidatus Kaiseribacteriota</taxon>
    </lineage>
</organism>
<gene>
    <name evidence="4" type="ORF">COZ82_03105</name>
</gene>
<dbReference type="Gene3D" id="3.40.50.300">
    <property type="entry name" value="P-loop containing nucleotide triphosphate hydrolases"/>
    <property type="match status" value="1"/>
</dbReference>
<feature type="non-terminal residue" evidence="4">
    <location>
        <position position="222"/>
    </location>
</feature>
<proteinExistence type="predicted"/>
<dbReference type="SUPFAM" id="SSF52540">
    <property type="entry name" value="P-loop containing nucleoside triphosphate hydrolases"/>
    <property type="match status" value="1"/>
</dbReference>
<evidence type="ECO:0000256" key="2">
    <source>
        <dbReference type="ARBA" id="ARBA00023180"/>
    </source>
</evidence>
<dbReference type="PANTHER" id="PTHR10605:SF56">
    <property type="entry name" value="BIFUNCTIONAL HEPARAN SULFATE N-DEACETYLASE_N-SULFOTRANSFERASE"/>
    <property type="match status" value="1"/>
</dbReference>
<dbReference type="PANTHER" id="PTHR10605">
    <property type="entry name" value="HEPARAN SULFATE SULFOTRANSFERASE"/>
    <property type="match status" value="1"/>
</dbReference>
<keyword evidence="2" id="KW-0325">Glycoprotein</keyword>
<evidence type="ECO:0000313" key="5">
    <source>
        <dbReference type="Proteomes" id="UP000230837"/>
    </source>
</evidence>
<accession>A0A2M7INJ0</accession>
<dbReference type="GO" id="GO:0008146">
    <property type="term" value="F:sulfotransferase activity"/>
    <property type="evidence" value="ECO:0007669"/>
    <property type="project" value="InterPro"/>
</dbReference>
<evidence type="ECO:0000256" key="1">
    <source>
        <dbReference type="ARBA" id="ARBA00022679"/>
    </source>
</evidence>